<comment type="caution">
    <text evidence="3">The sequence shown here is derived from an EMBL/GenBank/DDBJ whole genome shotgun (WGS) entry which is preliminary data.</text>
</comment>
<dbReference type="Pfam" id="PF08337">
    <property type="entry name" value="Plexin_cytopl"/>
    <property type="match status" value="2"/>
</dbReference>
<keyword evidence="4" id="KW-1185">Reference proteome</keyword>
<organism evidence="3 4">
    <name type="scientific">Heterodera trifolii</name>
    <dbReference type="NCBI Taxonomy" id="157864"/>
    <lineage>
        <taxon>Eukaryota</taxon>
        <taxon>Metazoa</taxon>
        <taxon>Ecdysozoa</taxon>
        <taxon>Nematoda</taxon>
        <taxon>Chromadorea</taxon>
        <taxon>Rhabditida</taxon>
        <taxon>Tylenchina</taxon>
        <taxon>Tylenchomorpha</taxon>
        <taxon>Tylenchoidea</taxon>
        <taxon>Heteroderidae</taxon>
        <taxon>Heteroderinae</taxon>
        <taxon>Heterodera</taxon>
    </lineage>
</organism>
<protein>
    <recommendedName>
        <fullName evidence="2">Plexin cytoplasmic RasGAP domain-containing protein</fullName>
    </recommendedName>
</protein>
<dbReference type="EMBL" id="JBICBT010000159">
    <property type="protein sequence ID" value="KAL3122062.1"/>
    <property type="molecule type" value="Genomic_DNA"/>
</dbReference>
<feature type="chain" id="PRO_5044771767" description="Plexin cytoplasmic RasGAP domain-containing protein" evidence="1">
    <location>
        <begin position="19"/>
        <end position="159"/>
    </location>
</feature>
<evidence type="ECO:0000259" key="2">
    <source>
        <dbReference type="Pfam" id="PF08337"/>
    </source>
</evidence>
<proteinExistence type="predicted"/>
<accession>A0ABD2M3F2</accession>
<gene>
    <name evidence="3" type="ORF">niasHT_009355</name>
</gene>
<sequence length="159" mass="18167">MFWHAWKANCLVLRFWQQFLHCPDLLFDVPPRPASFGRLFWPFRADLDLSSASPSSRLLFARDIARFRPRAEELFRWIAAQPPISAQHFSTIQVSADGVSSTFALGELLNWTKANGLRLVAALEADAEARRARLADRLRQIVQSTLMEGAEEHVYATLR</sequence>
<dbReference type="Gene3D" id="1.10.506.10">
    <property type="entry name" value="GTPase Activation - p120gap, domain 1"/>
    <property type="match status" value="1"/>
</dbReference>
<evidence type="ECO:0000313" key="4">
    <source>
        <dbReference type="Proteomes" id="UP001620626"/>
    </source>
</evidence>
<feature type="signal peptide" evidence="1">
    <location>
        <begin position="1"/>
        <end position="18"/>
    </location>
</feature>
<dbReference type="AlphaFoldDB" id="A0ABD2M3F2"/>
<name>A0ABD2M3F2_9BILA</name>
<keyword evidence="1" id="KW-0732">Signal</keyword>
<dbReference type="Proteomes" id="UP001620626">
    <property type="component" value="Unassembled WGS sequence"/>
</dbReference>
<dbReference type="InterPro" id="IPR013548">
    <property type="entry name" value="Plexin_cytoplasmic_RasGAP_dom"/>
</dbReference>
<feature type="domain" description="Plexin cytoplasmic RasGAP" evidence="2">
    <location>
        <begin position="4"/>
        <end position="30"/>
    </location>
</feature>
<evidence type="ECO:0000256" key="1">
    <source>
        <dbReference type="SAM" id="SignalP"/>
    </source>
</evidence>
<dbReference type="InterPro" id="IPR008936">
    <property type="entry name" value="Rho_GTPase_activation_prot"/>
</dbReference>
<reference evidence="3 4" key="1">
    <citation type="submission" date="2024-10" db="EMBL/GenBank/DDBJ databases">
        <authorList>
            <person name="Kim D."/>
        </authorList>
    </citation>
    <scope>NUCLEOTIDE SEQUENCE [LARGE SCALE GENOMIC DNA]</scope>
    <source>
        <strain evidence="3">BH-2024</strain>
    </source>
</reference>
<evidence type="ECO:0000313" key="3">
    <source>
        <dbReference type="EMBL" id="KAL3122062.1"/>
    </source>
</evidence>
<feature type="domain" description="Plexin cytoplasmic RasGAP" evidence="2">
    <location>
        <begin position="46"/>
        <end position="112"/>
    </location>
</feature>